<keyword evidence="2" id="KW-0812">Transmembrane</keyword>
<feature type="compositionally biased region" description="Polar residues" evidence="1">
    <location>
        <begin position="12"/>
        <end position="23"/>
    </location>
</feature>
<feature type="region of interest" description="Disordered" evidence="1">
    <location>
        <begin position="1"/>
        <end position="35"/>
    </location>
</feature>
<evidence type="ECO:0000313" key="3">
    <source>
        <dbReference type="EMBL" id="TYK09907.1"/>
    </source>
</evidence>
<evidence type="ECO:0000256" key="2">
    <source>
        <dbReference type="SAM" id="Phobius"/>
    </source>
</evidence>
<gene>
    <name evidence="3" type="ORF">E5676_scaffold16G00180</name>
</gene>
<keyword evidence="2" id="KW-0472">Membrane</keyword>
<evidence type="ECO:0000313" key="4">
    <source>
        <dbReference type="Proteomes" id="UP000321947"/>
    </source>
</evidence>
<name>A0A5D3CD42_CUCMM</name>
<organism evidence="3 4">
    <name type="scientific">Cucumis melo var. makuwa</name>
    <name type="common">Oriental melon</name>
    <dbReference type="NCBI Taxonomy" id="1194695"/>
    <lineage>
        <taxon>Eukaryota</taxon>
        <taxon>Viridiplantae</taxon>
        <taxon>Streptophyta</taxon>
        <taxon>Embryophyta</taxon>
        <taxon>Tracheophyta</taxon>
        <taxon>Spermatophyta</taxon>
        <taxon>Magnoliopsida</taxon>
        <taxon>eudicotyledons</taxon>
        <taxon>Gunneridae</taxon>
        <taxon>Pentapetalae</taxon>
        <taxon>rosids</taxon>
        <taxon>fabids</taxon>
        <taxon>Cucurbitales</taxon>
        <taxon>Cucurbitaceae</taxon>
        <taxon>Benincaseae</taxon>
        <taxon>Cucumis</taxon>
    </lineage>
</organism>
<reference evidence="3 4" key="1">
    <citation type="submission" date="2019-08" db="EMBL/GenBank/DDBJ databases">
        <title>Draft genome sequences of two oriental melons (Cucumis melo L. var makuwa).</title>
        <authorList>
            <person name="Kwon S.-Y."/>
        </authorList>
    </citation>
    <scope>NUCLEOTIDE SEQUENCE [LARGE SCALE GENOMIC DNA]</scope>
    <source>
        <strain evidence="4">cv. Chang Bougi</strain>
        <tissue evidence="3">Leaf</tissue>
    </source>
</reference>
<sequence length="117" mass="13350">MFLEFGEDLNTAGRSSLMGDNSETTQPFSTPRRRRQSRLLELERYVHANGGLMLEENASRSSRAIYRISNPRGFSFGALLKMVYISYNQPIALLHLVLLYGLLFFGLPSITYLGLEW</sequence>
<protein>
    <submittedName>
        <fullName evidence="3">CACTA en-spm transposon protein</fullName>
    </submittedName>
</protein>
<feature type="transmembrane region" description="Helical" evidence="2">
    <location>
        <begin position="91"/>
        <end position="115"/>
    </location>
</feature>
<accession>A0A5D3CD42</accession>
<proteinExistence type="predicted"/>
<dbReference type="EMBL" id="SSTD01011206">
    <property type="protein sequence ID" value="TYK09907.1"/>
    <property type="molecule type" value="Genomic_DNA"/>
</dbReference>
<dbReference type="Proteomes" id="UP000321947">
    <property type="component" value="Unassembled WGS sequence"/>
</dbReference>
<keyword evidence="2" id="KW-1133">Transmembrane helix</keyword>
<dbReference type="AlphaFoldDB" id="A0A5D3CD42"/>
<evidence type="ECO:0000256" key="1">
    <source>
        <dbReference type="SAM" id="MobiDB-lite"/>
    </source>
</evidence>
<comment type="caution">
    <text evidence="3">The sequence shown here is derived from an EMBL/GenBank/DDBJ whole genome shotgun (WGS) entry which is preliminary data.</text>
</comment>